<reference evidence="9 10" key="1">
    <citation type="submission" date="2017-12" db="EMBL/GenBank/DDBJ databases">
        <title>Integrating genomic resources of turbot (Scophthalmus maximus) in depth evaluation of genetic and physical mapping variation across individuals.</title>
        <authorList>
            <person name="Martinez P."/>
        </authorList>
    </citation>
    <scope>NUCLEOTIDE SEQUENCE [LARGE SCALE GENOMIC DNA]</scope>
</reference>
<feature type="compositionally biased region" description="Low complexity" evidence="5">
    <location>
        <begin position="468"/>
        <end position="479"/>
    </location>
</feature>
<feature type="compositionally biased region" description="Basic residues" evidence="5">
    <location>
        <begin position="640"/>
        <end position="661"/>
    </location>
</feature>
<dbReference type="Gene3D" id="2.60.120.920">
    <property type="match status" value="1"/>
</dbReference>
<keyword evidence="2" id="KW-0879">Wnt signaling pathway</keyword>
<dbReference type="Pfam" id="PF05924">
    <property type="entry name" value="SAMP"/>
    <property type="match status" value="3"/>
</dbReference>
<dbReference type="Pfam" id="PF00514">
    <property type="entry name" value="Arm"/>
    <property type="match status" value="2"/>
</dbReference>
<feature type="compositionally biased region" description="Polar residues" evidence="5">
    <location>
        <begin position="315"/>
        <end position="330"/>
    </location>
</feature>
<dbReference type="InterPro" id="IPR009224">
    <property type="entry name" value="SAMP"/>
</dbReference>
<dbReference type="PROSITE" id="PS50176">
    <property type="entry name" value="ARM_REPEAT"/>
    <property type="match status" value="1"/>
</dbReference>
<keyword evidence="10" id="KW-1185">Reference proteome</keyword>
<dbReference type="InterPro" id="IPR003877">
    <property type="entry name" value="SPRY_dom"/>
</dbReference>
<feature type="region of interest" description="Disordered" evidence="5">
    <location>
        <begin position="1217"/>
        <end position="1267"/>
    </location>
</feature>
<feature type="region of interest" description="Disordered" evidence="5">
    <location>
        <begin position="1282"/>
        <end position="1737"/>
    </location>
</feature>
<comment type="similarity">
    <text evidence="1">Belongs to the adenomatous polyposis coli (APC) family.</text>
</comment>
<feature type="domain" description="B30.2/SPRY" evidence="6">
    <location>
        <begin position="2013"/>
        <end position="2215"/>
    </location>
</feature>
<dbReference type="GO" id="GO:0005881">
    <property type="term" value="C:cytoplasmic microtubule"/>
    <property type="evidence" value="ECO:0007669"/>
    <property type="project" value="TreeGrafter"/>
</dbReference>
<feature type="region of interest" description="Disordered" evidence="5">
    <location>
        <begin position="1061"/>
        <end position="1181"/>
    </location>
</feature>
<accession>A0A2U9CIV4</accession>
<dbReference type="STRING" id="52904.ENSSMAP00000014908"/>
<feature type="repeat" description="ARM" evidence="4">
    <location>
        <begin position="176"/>
        <end position="218"/>
    </location>
</feature>
<dbReference type="SUPFAM" id="SSF48371">
    <property type="entry name" value="ARM repeat"/>
    <property type="match status" value="1"/>
</dbReference>
<dbReference type="EMBL" id="CP026258">
    <property type="protein sequence ID" value="AWP14802.1"/>
    <property type="molecule type" value="Genomic_DNA"/>
</dbReference>
<feature type="compositionally biased region" description="Low complexity" evidence="5">
    <location>
        <begin position="1433"/>
        <end position="1444"/>
    </location>
</feature>
<dbReference type="GO" id="GO:0008013">
    <property type="term" value="F:beta-catenin binding"/>
    <property type="evidence" value="ECO:0007669"/>
    <property type="project" value="InterPro"/>
</dbReference>
<dbReference type="SUPFAM" id="SSF49265">
    <property type="entry name" value="Fibronectin type III"/>
    <property type="match status" value="1"/>
</dbReference>
<feature type="compositionally biased region" description="Basic and acidic residues" evidence="5">
    <location>
        <begin position="1637"/>
        <end position="1650"/>
    </location>
</feature>
<dbReference type="PROSITE" id="PS50853">
    <property type="entry name" value="FN3"/>
    <property type="match status" value="1"/>
</dbReference>
<dbReference type="InterPro" id="IPR043136">
    <property type="entry name" value="B30.2/SPRY_sf"/>
</dbReference>
<dbReference type="GO" id="GO:0045295">
    <property type="term" value="F:gamma-catenin binding"/>
    <property type="evidence" value="ECO:0007669"/>
    <property type="project" value="TreeGrafter"/>
</dbReference>
<feature type="compositionally biased region" description="Basic and acidic residues" evidence="5">
    <location>
        <begin position="800"/>
        <end position="817"/>
    </location>
</feature>
<dbReference type="Gene3D" id="1.25.10.10">
    <property type="entry name" value="Leucine-rich Repeat Variant"/>
    <property type="match status" value="1"/>
</dbReference>
<dbReference type="InterPro" id="IPR003961">
    <property type="entry name" value="FN3_dom"/>
</dbReference>
<dbReference type="Gene3D" id="2.60.40.10">
    <property type="entry name" value="Immunoglobulins"/>
    <property type="match status" value="1"/>
</dbReference>
<feature type="compositionally biased region" description="Low complexity" evidence="5">
    <location>
        <begin position="1282"/>
        <end position="1307"/>
    </location>
</feature>
<dbReference type="Pfam" id="PF00622">
    <property type="entry name" value="SPRY"/>
    <property type="match status" value="1"/>
</dbReference>
<feature type="region of interest" description="Disordered" evidence="5">
    <location>
        <begin position="2034"/>
        <end position="2071"/>
    </location>
</feature>
<dbReference type="Pfam" id="PF16629">
    <property type="entry name" value="Arm_APC_u3"/>
    <property type="match status" value="2"/>
</dbReference>
<dbReference type="Pfam" id="PF05972">
    <property type="entry name" value="APC_15aa"/>
    <property type="match status" value="1"/>
</dbReference>
<evidence type="ECO:0000256" key="5">
    <source>
        <dbReference type="SAM" id="MobiDB-lite"/>
    </source>
</evidence>
<dbReference type="GO" id="GO:0090090">
    <property type="term" value="P:negative regulation of canonical Wnt signaling pathway"/>
    <property type="evidence" value="ECO:0007669"/>
    <property type="project" value="TreeGrafter"/>
</dbReference>
<dbReference type="Proteomes" id="UP000246464">
    <property type="component" value="Chromosome 16"/>
</dbReference>
<feature type="compositionally biased region" description="Basic and acidic residues" evidence="5">
    <location>
        <begin position="749"/>
        <end position="761"/>
    </location>
</feature>
<feature type="compositionally biased region" description="Polar residues" evidence="5">
    <location>
        <begin position="2055"/>
        <end position="2066"/>
    </location>
</feature>
<feature type="compositionally biased region" description="Basic and acidic residues" evidence="5">
    <location>
        <begin position="1535"/>
        <end position="1554"/>
    </location>
</feature>
<feature type="compositionally biased region" description="Low complexity" evidence="5">
    <location>
        <begin position="1678"/>
        <end position="1693"/>
    </location>
</feature>
<feature type="compositionally biased region" description="Basic and acidic residues" evidence="5">
    <location>
        <begin position="1337"/>
        <end position="1350"/>
    </location>
</feature>
<evidence type="ECO:0000259" key="6">
    <source>
        <dbReference type="PROSITE" id="PS50188"/>
    </source>
</evidence>
<dbReference type="FunFam" id="1.25.10.10:FF:001248">
    <property type="entry name" value="Adenomatous polyposis coli protein, putative"/>
    <property type="match status" value="1"/>
</dbReference>
<feature type="compositionally biased region" description="Low complexity" evidence="5">
    <location>
        <begin position="854"/>
        <end position="864"/>
    </location>
</feature>
<evidence type="ECO:0000259" key="8">
    <source>
        <dbReference type="PROSITE" id="PS51262"/>
    </source>
</evidence>
<feature type="compositionally biased region" description="Low complexity" evidence="5">
    <location>
        <begin position="1657"/>
        <end position="1666"/>
    </location>
</feature>
<feature type="region of interest" description="Disordered" evidence="5">
    <location>
        <begin position="296"/>
        <end position="387"/>
    </location>
</feature>
<feature type="domain" description="Fibronectin type-III" evidence="7">
    <location>
        <begin position="1903"/>
        <end position="2013"/>
    </location>
</feature>
<feature type="compositionally biased region" description="Acidic residues" evidence="5">
    <location>
        <begin position="818"/>
        <end position="835"/>
    </location>
</feature>
<feature type="region of interest" description="Disordered" evidence="5">
    <location>
        <begin position="910"/>
        <end position="1017"/>
    </location>
</feature>
<evidence type="ECO:0000256" key="1">
    <source>
        <dbReference type="ARBA" id="ARBA00009051"/>
    </source>
</evidence>
<dbReference type="GO" id="GO:0030877">
    <property type="term" value="C:beta-catenin destruction complex"/>
    <property type="evidence" value="ECO:0007669"/>
    <property type="project" value="TreeGrafter"/>
</dbReference>
<dbReference type="PRINTS" id="PR01407">
    <property type="entry name" value="BUTYPHLNCDUF"/>
</dbReference>
<dbReference type="SMART" id="SM00185">
    <property type="entry name" value="ARM"/>
    <property type="match status" value="5"/>
</dbReference>
<protein>
    <submittedName>
        <fullName evidence="9">Putative adenomatous polyposis coli protein</fullName>
    </submittedName>
</protein>
<dbReference type="PROSITE" id="PS51262">
    <property type="entry name" value="COS"/>
    <property type="match status" value="1"/>
</dbReference>
<dbReference type="GO" id="GO:0007399">
    <property type="term" value="P:nervous system development"/>
    <property type="evidence" value="ECO:0007669"/>
    <property type="project" value="TreeGrafter"/>
</dbReference>
<evidence type="ECO:0000256" key="2">
    <source>
        <dbReference type="ARBA" id="ARBA00022687"/>
    </source>
</evidence>
<dbReference type="InterPro" id="IPR026818">
    <property type="entry name" value="Apc_fam"/>
</dbReference>
<dbReference type="GO" id="GO:0007389">
    <property type="term" value="P:pattern specification process"/>
    <property type="evidence" value="ECO:0007669"/>
    <property type="project" value="TreeGrafter"/>
</dbReference>
<feature type="compositionally biased region" description="Polar residues" evidence="5">
    <location>
        <begin position="1464"/>
        <end position="1475"/>
    </location>
</feature>
<dbReference type="InterPro" id="IPR036116">
    <property type="entry name" value="FN3_sf"/>
</dbReference>
<sequence length="2229" mass="241009">MFGLSSDHYSVTLRRYAGMALTNLTFGDVANKATLCSMKGCMRAMVAQLKSESEDLQQVIASVLRNLSWRADVNSKKTLREVGSVRALTGCALEVQKESTLKSVLSALWNLSAHCTENKADICAVDGALAFLVGTLTHCSHTNTLAIIESGGGILRNVSSLIATNEAHRQILREHGCLPTLLQHLKSHSLTIVSNACGTLWNLSARDTKDQEALWELGAVGMLRNLIHSRHKMIAMGSAAALRNLMANRPARYKDASVVSPGAGAPSLHARKQKALFEELDAQQLSETFDNIDNLSPKAAHRKGRGCNGAGAGGSTTRSYANTPVLSSPKNGDGSKRMGEEAAYPRPVFSPSVRASSDSLNSVTSADGYGNRGKTKPSSESFYSSDESGANKCCVYRKYPADLAHKIRSANHMADDDGAELDTPINYSLKYSDEQLNSGRQSPSHRGGIESDDDDGQDARLRRRNDGSESATSSSRMASVPPPRYIVVTATSNYSGESTNEQPIDYSLKYGADSAHKPLFKSEESTAPSLPPPPSTSTSKLRPTPAANRAVPKSNQESTQTYCVEDTPICFSRGSSLSSLSSEEEDDGDVIGRKRRGGSIVSSVSGNDYPTLPVGEKDEQQQQRQLKEAESQTATAPSTRGRRGHHHHHGHAHHHHHHHHVTSSSGARTPKSPPEQPYAQETPLMFSRCTSVSSLDSFSTSSIASSVRSSEPCSGVPSGVVSPSDLPDSPGQTMPPSRAKTPPPPPLQKSKEVEAKKKKDEEESSADVLLHFATETTPHGFSQASSLSALSLDEPYIAAEMKKEEEEEGGNKERKEEEAAEPILDESDDDDDIEILEACINMAMPKSSRKPKKQQQAAPRKPSQLPVYKLLPPQSRTQSQQRKDVAPPEEVPRVYCVEGTPLNFSTATSLSDLTIDSPPNEEAAAAVVPVSSPPSTQRRRAGLPEGENGDDILAECISAAMPKAKPRKPIRPAANGEHPQAPPLPPPLPPAPPPLGSQQQKKKPTSPVKPMPQRAAYSVATTTVNKAKPGFAFDSPRHYTPIEGTPCCFSRTPCCFSRNDSLSSLDFDEDEGGVCEKEEEEKKTKEEEGRKRKQQTAAVFPRTKPATNQMATDEKQKFSIEDTPVCFSRNSSLSSLSDIDQENNNKEFAPPPRPPEKPKSPPPAQVESKPRPPAASGYAPKAFHVEDTPVCFSRNSSLSSLSIDSEDDLLQECISSAMPKKKKKASATATASLPASKVDESILAEEEPSEVPRSPTSPDSESFDWKAIQEGANSIVSSLNAAAAATSLSRQPSSDSDSVLSLKSVGSPFRFPTANNNAEEEEVEEKEAVKRGGRILKPGERSSLEAKKKDEEEEEEAKALRGGKKVYRSLITGKPRAEPAARGRSKPRTAAVAKAPGSSDDRGGGSSRDSTPSRSSTAANLKGGKPSQLPRTASPGGASPSSASRLSKQGVAARSGGGGLPRSESASRVGCSTTAKKQKAELEKPALVRQSTFIKEAPSPTLKRKLEESAAVVAPAGAETDSPSSLDTTLPQTTRRHDVNRSHSESPSRPEEVTSSRFSRTGTWKRESSGGGGSGGKHSTSLPRVGTWKRTGSSSSVLSASSESSDKGRSEEEGAAKSKGTWRKAKSSTDPSAGRSFTDKSEDVWVRLEDCPVNNPRSSSSCSARSPTAANVPPVIDSPAPSKIPSSSSSSSSNLNLLRSCESLDEKPPPPECQQSQPPPQQQQQQRGQGNVVREGDVVRKGNVEALRRIISTLANKNKELQDFLETVDHTLTGLQEESCKVMSDLEMELDQLSSALNDKGEELRNIITEERCRKEAELQKQRLDGHVALRSCDELLDFAHQTLIIDKEEEFLKAAKQIKERVTMAPAFRLTTRPAASENMGQFTVDFGAERAGLQRLHFLPVPRPPEIDLSSCVVSDNNITVVWRLVGEGDSDSVCGPIKCYELEYRKTDHDSSLRAAGEACWEKICDITESQVTISSLKFDSRFIIIRVRAKNKMAAGEFSDPVTMETRAYNFGFDASTSHVELKVQGDTVTWDPQGVKGHDPRLRGKESKSSRSATPSPNKMTGSRAGRDRFAGESYTVLGDQEMIMACHYWELRPLPDWKSLSVGVAYQASLGRFDQLGKSASSWCLHASQWLQSSLAAKHNNRAKALDWPLPQRIGIYCDYDNGDLSFIDVDRLHVLHSFKTKFSQPLVPAFTVWCGGITITTGLQLPSFMGNFLSTNQSDLSQ</sequence>
<dbReference type="Pfam" id="PF05923">
    <property type="entry name" value="APC_r"/>
    <property type="match status" value="6"/>
</dbReference>
<evidence type="ECO:0000256" key="4">
    <source>
        <dbReference type="PROSITE-ProRule" id="PRU00259"/>
    </source>
</evidence>
<evidence type="ECO:0000259" key="7">
    <source>
        <dbReference type="PROSITE" id="PS50853"/>
    </source>
</evidence>
<keyword evidence="3" id="KW-0175">Coiled coil</keyword>
<dbReference type="InterPro" id="IPR009240">
    <property type="entry name" value="APC_15aa_rpt"/>
</dbReference>
<organism evidence="9 10">
    <name type="scientific">Scophthalmus maximus</name>
    <name type="common">Turbot</name>
    <name type="synonym">Psetta maxima</name>
    <dbReference type="NCBI Taxonomy" id="52904"/>
    <lineage>
        <taxon>Eukaryota</taxon>
        <taxon>Metazoa</taxon>
        <taxon>Chordata</taxon>
        <taxon>Craniata</taxon>
        <taxon>Vertebrata</taxon>
        <taxon>Euteleostomi</taxon>
        <taxon>Actinopterygii</taxon>
        <taxon>Neopterygii</taxon>
        <taxon>Teleostei</taxon>
        <taxon>Neoteleostei</taxon>
        <taxon>Acanthomorphata</taxon>
        <taxon>Carangaria</taxon>
        <taxon>Pleuronectiformes</taxon>
        <taxon>Pleuronectoidei</taxon>
        <taxon>Scophthalmidae</taxon>
        <taxon>Scophthalmus</taxon>
    </lineage>
</organism>
<dbReference type="InterPro" id="IPR009223">
    <property type="entry name" value="APC_rpt"/>
</dbReference>
<dbReference type="SUPFAM" id="SSF49899">
    <property type="entry name" value="Concanavalin A-like lectins/glucanases"/>
    <property type="match status" value="1"/>
</dbReference>
<dbReference type="InterPro" id="IPR000225">
    <property type="entry name" value="Armadillo"/>
</dbReference>
<dbReference type="CDD" id="cd00063">
    <property type="entry name" value="FN3"/>
    <property type="match status" value="1"/>
</dbReference>
<feature type="compositionally biased region" description="Basic and acidic residues" evidence="5">
    <location>
        <begin position="2041"/>
        <end position="2054"/>
    </location>
</feature>
<dbReference type="GO" id="GO:0007026">
    <property type="term" value="P:negative regulation of microtubule depolymerization"/>
    <property type="evidence" value="ECO:0007669"/>
    <property type="project" value="TreeGrafter"/>
</dbReference>
<dbReference type="InterPro" id="IPR013320">
    <property type="entry name" value="ConA-like_dom_sf"/>
</dbReference>
<dbReference type="PANTHER" id="PTHR12607:SF11">
    <property type="entry name" value="ADENOMATOUS POLYPOSIS COLI PROTEIN"/>
    <property type="match status" value="1"/>
</dbReference>
<dbReference type="InterPro" id="IPR001870">
    <property type="entry name" value="B30.2/SPRY"/>
</dbReference>
<dbReference type="InterPro" id="IPR013783">
    <property type="entry name" value="Ig-like_fold"/>
</dbReference>
<feature type="region of interest" description="Disordered" evidence="5">
    <location>
        <begin position="522"/>
        <end position="560"/>
    </location>
</feature>
<name>A0A2U9CIV4_SCOMX</name>
<evidence type="ECO:0000313" key="10">
    <source>
        <dbReference type="Proteomes" id="UP000246464"/>
    </source>
</evidence>
<feature type="compositionally biased region" description="Low complexity" evidence="5">
    <location>
        <begin position="1593"/>
        <end position="1603"/>
    </location>
</feature>
<proteinExistence type="inferred from homology"/>
<feature type="compositionally biased region" description="Basic and acidic residues" evidence="5">
    <location>
        <begin position="1074"/>
        <end position="1090"/>
    </location>
</feature>
<dbReference type="PANTHER" id="PTHR12607">
    <property type="entry name" value="ADENOMATOUS POLYPOSIS COLI PROTEIN FAMILY"/>
    <property type="match status" value="1"/>
</dbReference>
<feature type="region of interest" description="Disordered" evidence="5">
    <location>
        <begin position="798"/>
        <end position="891"/>
    </location>
</feature>
<feature type="compositionally biased region" description="Pro residues" evidence="5">
    <location>
        <begin position="980"/>
        <end position="995"/>
    </location>
</feature>
<feature type="compositionally biased region" description="Low complexity" evidence="5">
    <location>
        <begin position="536"/>
        <end position="545"/>
    </location>
</feature>
<dbReference type="InterPro" id="IPR003879">
    <property type="entry name" value="Butyrophylin_SPRY"/>
</dbReference>
<feature type="compositionally biased region" description="Basic and acidic residues" evidence="5">
    <location>
        <begin position="1604"/>
        <end position="1616"/>
    </location>
</feature>
<feature type="compositionally biased region" description="Basic and acidic residues" evidence="5">
    <location>
        <begin position="615"/>
        <end position="630"/>
    </location>
</feature>
<evidence type="ECO:0000256" key="3">
    <source>
        <dbReference type="ARBA" id="ARBA00023054"/>
    </source>
</evidence>
<dbReference type="InterPro" id="IPR016024">
    <property type="entry name" value="ARM-type_fold"/>
</dbReference>
<dbReference type="GO" id="GO:0016055">
    <property type="term" value="P:Wnt signaling pathway"/>
    <property type="evidence" value="ECO:0007669"/>
    <property type="project" value="UniProtKB-KW"/>
</dbReference>
<dbReference type="GO" id="GO:0008017">
    <property type="term" value="F:microtubule binding"/>
    <property type="evidence" value="ECO:0007669"/>
    <property type="project" value="TreeGrafter"/>
</dbReference>
<feature type="compositionally biased region" description="Low complexity" evidence="5">
    <location>
        <begin position="1226"/>
        <end position="1236"/>
    </location>
</feature>
<dbReference type="InterPro" id="IPR017903">
    <property type="entry name" value="COS_domain"/>
</dbReference>
<feature type="compositionally biased region" description="Basic and acidic residues" evidence="5">
    <location>
        <begin position="881"/>
        <end position="891"/>
    </location>
</feature>
<dbReference type="InterPro" id="IPR011989">
    <property type="entry name" value="ARM-like"/>
</dbReference>
<evidence type="ECO:0000313" key="9">
    <source>
        <dbReference type="EMBL" id="AWP14802.1"/>
    </source>
</evidence>
<feature type="compositionally biased region" description="Polar residues" evidence="5">
    <location>
        <begin position="434"/>
        <end position="444"/>
    </location>
</feature>
<feature type="compositionally biased region" description="Low complexity" evidence="5">
    <location>
        <begin position="378"/>
        <end position="387"/>
    </location>
</feature>
<feature type="compositionally biased region" description="Basic and acidic residues" evidence="5">
    <location>
        <begin position="457"/>
        <end position="467"/>
    </location>
</feature>
<feature type="compositionally biased region" description="Polar residues" evidence="5">
    <location>
        <begin position="353"/>
        <end position="365"/>
    </location>
</feature>
<feature type="compositionally biased region" description="Low complexity" evidence="5">
    <location>
        <begin position="923"/>
        <end position="935"/>
    </location>
</feature>
<dbReference type="GO" id="GO:0001708">
    <property type="term" value="P:cell fate specification"/>
    <property type="evidence" value="ECO:0007669"/>
    <property type="project" value="TreeGrafter"/>
</dbReference>
<feature type="region of interest" description="Disordered" evidence="5">
    <location>
        <begin position="573"/>
        <end position="679"/>
    </location>
</feature>
<feature type="compositionally biased region" description="Low complexity" evidence="5">
    <location>
        <begin position="1407"/>
        <end position="1417"/>
    </location>
</feature>
<dbReference type="GO" id="GO:0016477">
    <property type="term" value="P:cell migration"/>
    <property type="evidence" value="ECO:0007669"/>
    <property type="project" value="TreeGrafter"/>
</dbReference>
<feature type="region of interest" description="Disordered" evidence="5">
    <location>
        <begin position="705"/>
        <end position="771"/>
    </location>
</feature>
<feature type="compositionally biased region" description="Low complexity" evidence="5">
    <location>
        <begin position="705"/>
        <end position="740"/>
    </location>
</feature>
<gene>
    <name evidence="9" type="ORF">SMAX5B_006884</name>
</gene>
<feature type="region of interest" description="Disordered" evidence="5">
    <location>
        <begin position="433"/>
        <end position="484"/>
    </location>
</feature>
<dbReference type="GO" id="GO:0016342">
    <property type="term" value="C:catenin complex"/>
    <property type="evidence" value="ECO:0007669"/>
    <property type="project" value="TreeGrafter"/>
</dbReference>
<feature type="compositionally biased region" description="Polar residues" evidence="5">
    <location>
        <begin position="1521"/>
        <end position="1533"/>
    </location>
</feature>
<feature type="domain" description="COS" evidence="8">
    <location>
        <begin position="1844"/>
        <end position="1901"/>
    </location>
</feature>
<dbReference type="PROSITE" id="PS50188">
    <property type="entry name" value="B302_SPRY"/>
    <property type="match status" value="1"/>
</dbReference>